<feature type="transmembrane region" description="Helical" evidence="1">
    <location>
        <begin position="308"/>
        <end position="327"/>
    </location>
</feature>
<evidence type="ECO:0000313" key="2">
    <source>
        <dbReference type="EMBL" id="RDI50782.1"/>
    </source>
</evidence>
<feature type="transmembrane region" description="Helical" evidence="1">
    <location>
        <begin position="282"/>
        <end position="302"/>
    </location>
</feature>
<organism evidence="2 3">
    <name type="scientific">Nocardia mexicana</name>
    <dbReference type="NCBI Taxonomy" id="279262"/>
    <lineage>
        <taxon>Bacteria</taxon>
        <taxon>Bacillati</taxon>
        <taxon>Actinomycetota</taxon>
        <taxon>Actinomycetes</taxon>
        <taxon>Mycobacteriales</taxon>
        <taxon>Nocardiaceae</taxon>
        <taxon>Nocardia</taxon>
    </lineage>
</organism>
<feature type="transmembrane region" description="Helical" evidence="1">
    <location>
        <begin position="222"/>
        <end position="244"/>
    </location>
</feature>
<sequence>MVRRKHFTGSIATLTVDTVTIAAPRQQSLAPALRAAAGLAAAMGIGRFAYTPLMPVMIDAGRMDAHAGAVVAAANYAGYLLGAVLLARRPEWNSRNLFRLAAAVLVASEALMAWPAPTAVPVVLRLLAGVASAIVFIGCAGIAARHENRRRAAGIAFSGVGCGIALTGLLALAARPIASWQAMWLGAAVLTALLLLPALRLDIVPGARAVATAARSLRAWRALLVSYFLEGLGYIVIGTFLVAAVSTPGHQSLGTAMWVVVGLAAAPATVLWGLAARRWTPITALIVALLLQVVSAVLPAVSTGVIPAVVSAALFGGTFMGIVMLSIEVGGDLAGPGAAAALTAWYSCGQMLGPLAVAPVLGSSYAAAFAIAAVVLGLATAAALPVRRT</sequence>
<dbReference type="AlphaFoldDB" id="A0A370H5K9"/>
<feature type="transmembrane region" description="Helical" evidence="1">
    <location>
        <begin position="65"/>
        <end position="85"/>
    </location>
</feature>
<feature type="transmembrane region" description="Helical" evidence="1">
    <location>
        <begin position="339"/>
        <end position="358"/>
    </location>
</feature>
<dbReference type="Proteomes" id="UP000255355">
    <property type="component" value="Unassembled WGS sequence"/>
</dbReference>
<dbReference type="STRING" id="1210089.GCA_001613165_02526"/>
<reference evidence="2 3" key="1">
    <citation type="submission" date="2018-07" db="EMBL/GenBank/DDBJ databases">
        <title>Genomic Encyclopedia of Type Strains, Phase IV (KMG-IV): sequencing the most valuable type-strain genomes for metagenomic binning, comparative biology and taxonomic classification.</title>
        <authorList>
            <person name="Goeker M."/>
        </authorList>
    </citation>
    <scope>NUCLEOTIDE SEQUENCE [LARGE SCALE GENOMIC DNA]</scope>
    <source>
        <strain evidence="2 3">DSM 44952</strain>
    </source>
</reference>
<feature type="transmembrane region" description="Helical" evidence="1">
    <location>
        <begin position="122"/>
        <end position="143"/>
    </location>
</feature>
<dbReference type="Gene3D" id="1.20.1250.20">
    <property type="entry name" value="MFS general substrate transporter like domains"/>
    <property type="match status" value="1"/>
</dbReference>
<dbReference type="InterPro" id="IPR036259">
    <property type="entry name" value="MFS_trans_sf"/>
</dbReference>
<keyword evidence="1" id="KW-0812">Transmembrane</keyword>
<protein>
    <submittedName>
        <fullName evidence="2">Putative MFS family arabinose efflux permease</fullName>
    </submittedName>
</protein>
<dbReference type="SUPFAM" id="SSF103473">
    <property type="entry name" value="MFS general substrate transporter"/>
    <property type="match status" value="1"/>
</dbReference>
<keyword evidence="1" id="KW-1133">Transmembrane helix</keyword>
<dbReference type="Pfam" id="PF06779">
    <property type="entry name" value="MFS_4"/>
    <property type="match status" value="1"/>
</dbReference>
<feature type="transmembrane region" description="Helical" evidence="1">
    <location>
        <begin position="32"/>
        <end position="53"/>
    </location>
</feature>
<dbReference type="InterPro" id="IPR010645">
    <property type="entry name" value="MFS_4"/>
</dbReference>
<comment type="caution">
    <text evidence="2">The sequence shown here is derived from an EMBL/GenBank/DDBJ whole genome shotgun (WGS) entry which is preliminary data.</text>
</comment>
<feature type="transmembrane region" description="Helical" evidence="1">
    <location>
        <begin position="256"/>
        <end position="275"/>
    </location>
</feature>
<dbReference type="PANTHER" id="PTHR23537:SF1">
    <property type="entry name" value="SUGAR TRANSPORTER"/>
    <property type="match status" value="1"/>
</dbReference>
<keyword evidence="1" id="KW-0472">Membrane</keyword>
<proteinExistence type="predicted"/>
<name>A0A370H5K9_9NOCA</name>
<feature type="transmembrane region" description="Helical" evidence="1">
    <location>
        <begin position="155"/>
        <end position="174"/>
    </location>
</feature>
<evidence type="ECO:0000256" key="1">
    <source>
        <dbReference type="SAM" id="Phobius"/>
    </source>
</evidence>
<dbReference type="PANTHER" id="PTHR23537">
    <property type="match status" value="1"/>
</dbReference>
<feature type="transmembrane region" description="Helical" evidence="1">
    <location>
        <begin position="97"/>
        <end position="116"/>
    </location>
</feature>
<feature type="transmembrane region" description="Helical" evidence="1">
    <location>
        <begin position="364"/>
        <end position="386"/>
    </location>
</feature>
<gene>
    <name evidence="2" type="ORF">DFR68_105259</name>
</gene>
<feature type="transmembrane region" description="Helical" evidence="1">
    <location>
        <begin position="180"/>
        <end position="201"/>
    </location>
</feature>
<keyword evidence="3" id="KW-1185">Reference proteome</keyword>
<dbReference type="GO" id="GO:0005886">
    <property type="term" value="C:plasma membrane"/>
    <property type="evidence" value="ECO:0007669"/>
    <property type="project" value="TreeGrafter"/>
</dbReference>
<dbReference type="OrthoDB" id="9797953at2"/>
<accession>A0A370H5K9</accession>
<dbReference type="EMBL" id="QQAZ01000005">
    <property type="protein sequence ID" value="RDI50782.1"/>
    <property type="molecule type" value="Genomic_DNA"/>
</dbReference>
<evidence type="ECO:0000313" key="3">
    <source>
        <dbReference type="Proteomes" id="UP000255355"/>
    </source>
</evidence>